<evidence type="ECO:0000313" key="2">
    <source>
        <dbReference type="EMBL" id="MDW5598394.1"/>
    </source>
</evidence>
<reference evidence="3" key="1">
    <citation type="submission" date="2023-07" db="EMBL/GenBank/DDBJ databases">
        <title>Conexibacter stalactiti sp. nov., isolated from stalactites in a lava cave and emended description of the genus Conexibacter.</title>
        <authorList>
            <person name="Lee S.D."/>
        </authorList>
    </citation>
    <scope>NUCLEOTIDE SEQUENCE [LARGE SCALE GENOMIC DNA]</scope>
    <source>
        <strain evidence="3">KCTC 39840</strain>
    </source>
</reference>
<sequence length="1826" mass="197040">RLDAYRRRGPGRGADPTRAKLQRSAKSAATAAAKAHDARLTARDALRERLTAFAPLADPRKGVAELTDELPLLLFPLRLETRFKRIVTAVAGRRLPVRRVRVGIGRPLFRTSWELWVRVFPDACLVDTFEDEPSLIELDSARRYWQALWRSRDEGGERAAWRNLVASHGVGRARWLRERQAPLNPGDRPAAVPADALVLALPIDQSVADGTVELLRKLWEGAWREGADGAAEAAALATLTAELGDAEQAQTLWAATTPLGFGDLPPKGVARADATVVTVAIRFPDEPGARSRSWSRPPVVRLLPERLLCVVQSGGATVEQLGEPIPSPLQVGPDPSATDPQLRPLLDSGELEVADELLWTTDFERAVKDGLGFRVPLSEEQWKSGAERVTVVGVRLGDQPKESRARLEELLAHHRDGRGGFALVPQGTPTNNTEQAGTGFTKTQEADAAFDELRDGGELSGPAPPALERRDGRWLADGLGIDPALLNPVPGAHGVDQSEARALNVALWPATLGYFLDTLMEPLTDDAVSEQARAFFTSYVSGRGPLPALRIGQQPYGIVPSIAFARLRRIRDFAPVRGGEGGVDDAFLQRLLDLLQRVDGDWTELSQSVTALGAPGGDVEQALLEVLGLHPASAEFHYRYAESLDHLANLAGLFGFFELLLQLLFRAALDQPAQALLEKLGLTKEQRPVILDRYFLGRQGRLLGDLVDDRPLSEAEPVRVWTDGGVNYLDWLAKAGRDSLEALRRQEGFIDDRRPTVLLYLMLRHALLLGYADAGVRLRRSAGLPDAGVRALRREPPFIHVANGSQTESRWAQLLEPDATIDPGTPVGELIAQALGSKPETDQLGEQLKAIERLAQTPTARLERLLAEHVDTCSYRFDAWRTGWLAARLERMREQRPEGAHLGAFGWLLDVRPSEGRRTPVEPLPDELAKIFQRAGDPLLERDSANGGYVHAPSADQAVTAAVLRAGYLSNAADGNPEPLAVNLSSERVRLAMATLEGMRNGQRLGALLGYRLERGLHDGHPGVELDRFILPLRTAFPLVANRIRATRVRDDDADAPLVAARNVADGLRLVEHVERDPRLRRYPFGRATLLPGDATAAERAAIELEVERLRDVNDAVGDLLLAESVHQATQARYDASAAALDTVATGGFPPEPEVVRTPRPGVALTHRLALQLDPGASAVRGATPRALAEPRVDRWLETVLPDLADVQVHVSWSDPRGGPGGETTVTLAELGLRPVDLLTVVHADGGQQMAELDDRVVARVLATQPVPLDVLPRIGYLDPAGGAIRVFDVAAPVRRLRSLVGRARPLRGGDWLLSDDATQSGDADLERDPSPVTAALRGLQTLAADLARGVTTLDTLVRGAAAARAAAVDRTIDQTAALLDRAALHGVPQTGWGFAYAQRRDVAAALLARLAERLGTWDAKLADFDGLIAEHDAVDPATVQRDTRLMLLRRAEISVAADVTAVPADLRDLRRALPARRRAFAARRAALAGIVARPPATLAALLRAVGALLPLTDVDLEPFDLAPEEAALATLHADLLAAAAVVLAEVQRRAGTAQAALAEQAAASTGAARVEALTRAAQAIFGEGFVLVPDAGVAPDHAAETTNAIAAAGDGSLTRHLTDVLGVEQPLDEWLTGVARVRDQARAWEQVALQADAFGLAEPRLTPLQLPFLPGDHWLALGFPPDAVLDQDRLLYTAHLPAGFDPAARRCGLLLDEWTEVIPAETQDTAIATHFDRPNSEPPQALLLVLPTEQTGGWVWDDVVGALDDTLAMARKRAVEPVHVDRTPYARFLPATVSATTLRGLSIGLALALNNPKISELAAKEAGDG</sequence>
<protein>
    <submittedName>
        <fullName evidence="2">Uncharacterized protein</fullName>
    </submittedName>
</protein>
<feature type="region of interest" description="Disordered" evidence="1">
    <location>
        <begin position="1"/>
        <end position="26"/>
    </location>
</feature>
<name>A0ABU4HZP8_9ACTN</name>
<evidence type="ECO:0000313" key="3">
    <source>
        <dbReference type="Proteomes" id="UP001284601"/>
    </source>
</evidence>
<proteinExistence type="predicted"/>
<evidence type="ECO:0000256" key="1">
    <source>
        <dbReference type="SAM" id="MobiDB-lite"/>
    </source>
</evidence>
<feature type="non-terminal residue" evidence="2">
    <location>
        <position position="1"/>
    </location>
</feature>
<dbReference type="Proteomes" id="UP001284601">
    <property type="component" value="Unassembled WGS sequence"/>
</dbReference>
<accession>A0ABU4HZP8</accession>
<comment type="caution">
    <text evidence="2">The sequence shown here is derived from an EMBL/GenBank/DDBJ whole genome shotgun (WGS) entry which is preliminary data.</text>
</comment>
<feature type="compositionally biased region" description="Polar residues" evidence="1">
    <location>
        <begin position="427"/>
        <end position="437"/>
    </location>
</feature>
<dbReference type="RefSeq" id="WP_318600922.1">
    <property type="nucleotide sequence ID" value="NZ_JAWSTH010000138.1"/>
</dbReference>
<keyword evidence="3" id="KW-1185">Reference proteome</keyword>
<feature type="region of interest" description="Disordered" evidence="1">
    <location>
        <begin position="321"/>
        <end position="340"/>
    </location>
</feature>
<gene>
    <name evidence="2" type="ORF">R7226_28805</name>
</gene>
<dbReference type="EMBL" id="JAWSTH010000138">
    <property type="protein sequence ID" value="MDW5598394.1"/>
    <property type="molecule type" value="Genomic_DNA"/>
</dbReference>
<feature type="region of interest" description="Disordered" evidence="1">
    <location>
        <begin position="418"/>
        <end position="437"/>
    </location>
</feature>
<organism evidence="2 3">
    <name type="scientific">Conexibacter stalactiti</name>
    <dbReference type="NCBI Taxonomy" id="1940611"/>
    <lineage>
        <taxon>Bacteria</taxon>
        <taxon>Bacillati</taxon>
        <taxon>Actinomycetota</taxon>
        <taxon>Thermoleophilia</taxon>
        <taxon>Solirubrobacterales</taxon>
        <taxon>Conexibacteraceae</taxon>
        <taxon>Conexibacter</taxon>
    </lineage>
</organism>